<proteinExistence type="predicted"/>
<evidence type="ECO:0000313" key="1">
    <source>
        <dbReference type="EMBL" id="EYC34607.1"/>
    </source>
</evidence>
<dbReference type="Proteomes" id="UP000024635">
    <property type="component" value="Unassembled WGS sequence"/>
</dbReference>
<name>A0A016W5S2_9BILA</name>
<accession>A0A016W5S2</accession>
<dbReference type="AlphaFoldDB" id="A0A016W5S2"/>
<dbReference type="EMBL" id="JARK01001337">
    <property type="protein sequence ID" value="EYC34607.1"/>
    <property type="molecule type" value="Genomic_DNA"/>
</dbReference>
<reference evidence="2" key="1">
    <citation type="journal article" date="2015" name="Nat. Genet.">
        <title>The genome and transcriptome of the zoonotic hookworm Ancylostoma ceylanicum identify infection-specific gene families.</title>
        <authorList>
            <person name="Schwarz E.M."/>
            <person name="Hu Y."/>
            <person name="Antoshechkin I."/>
            <person name="Miller M.M."/>
            <person name="Sternberg P.W."/>
            <person name="Aroian R.V."/>
        </authorList>
    </citation>
    <scope>NUCLEOTIDE SEQUENCE</scope>
    <source>
        <strain evidence="2">HY135</strain>
    </source>
</reference>
<comment type="caution">
    <text evidence="1">The sequence shown here is derived from an EMBL/GenBank/DDBJ whole genome shotgun (WGS) entry which is preliminary data.</text>
</comment>
<organism evidence="1 2">
    <name type="scientific">Ancylostoma ceylanicum</name>
    <dbReference type="NCBI Taxonomy" id="53326"/>
    <lineage>
        <taxon>Eukaryota</taxon>
        <taxon>Metazoa</taxon>
        <taxon>Ecdysozoa</taxon>
        <taxon>Nematoda</taxon>
        <taxon>Chromadorea</taxon>
        <taxon>Rhabditida</taxon>
        <taxon>Rhabditina</taxon>
        <taxon>Rhabditomorpha</taxon>
        <taxon>Strongyloidea</taxon>
        <taxon>Ancylostomatidae</taxon>
        <taxon>Ancylostomatinae</taxon>
        <taxon>Ancylostoma</taxon>
    </lineage>
</organism>
<keyword evidence="2" id="KW-1185">Reference proteome</keyword>
<protein>
    <submittedName>
        <fullName evidence="1">Uncharacterized protein</fullName>
    </submittedName>
</protein>
<gene>
    <name evidence="1" type="primary">Acey_s0001.g51</name>
    <name evidence="1" type="ORF">Y032_0001g51</name>
</gene>
<sequence length="70" mass="8193">MPSADKQLPPKYWHDLSTLEHRYEVCLDPLAAPHHLRFRTLIVCASAHFIILPLQLSIKQWSRLCVWMAV</sequence>
<evidence type="ECO:0000313" key="2">
    <source>
        <dbReference type="Proteomes" id="UP000024635"/>
    </source>
</evidence>